<dbReference type="AlphaFoldDB" id="A0A941D4U1"/>
<dbReference type="GO" id="GO:0004017">
    <property type="term" value="F:AMP kinase activity"/>
    <property type="evidence" value="ECO:0007669"/>
    <property type="project" value="UniProtKB-UniRule"/>
</dbReference>
<keyword evidence="5 7" id="KW-0067">ATP-binding</keyword>
<comment type="pathway">
    <text evidence="5">Purine metabolism; AMP biosynthesis via salvage pathway; AMP from ADP: step 1/1.</text>
</comment>
<dbReference type="PANTHER" id="PTHR23359">
    <property type="entry name" value="NUCLEOTIDE KINASE"/>
    <property type="match status" value="1"/>
</dbReference>
<dbReference type="PRINTS" id="PR00094">
    <property type="entry name" value="ADENYLTKNASE"/>
</dbReference>
<feature type="binding site" evidence="5">
    <location>
        <begin position="85"/>
        <end position="88"/>
    </location>
    <ligand>
        <name>AMP</name>
        <dbReference type="ChEBI" id="CHEBI:456215"/>
    </ligand>
</feature>
<dbReference type="HAMAP" id="MF_00235">
    <property type="entry name" value="Adenylate_kinase_Adk"/>
    <property type="match status" value="1"/>
</dbReference>
<comment type="subcellular location">
    <subcellularLocation>
        <location evidence="5 7">Cytoplasm</location>
    </subcellularLocation>
</comment>
<comment type="caution">
    <text evidence="5">Lacks conserved residue(s) required for the propagation of feature annotation.</text>
</comment>
<feature type="binding site" evidence="5">
    <location>
        <position position="172"/>
    </location>
    <ligand>
        <name>ATP</name>
        <dbReference type="ChEBI" id="CHEBI:30616"/>
    </ligand>
</feature>
<dbReference type="GO" id="GO:0005737">
    <property type="term" value="C:cytoplasm"/>
    <property type="evidence" value="ECO:0007669"/>
    <property type="project" value="UniProtKB-SubCell"/>
</dbReference>
<dbReference type="Gene3D" id="3.40.50.300">
    <property type="entry name" value="P-loop containing nucleotide triphosphate hydrolases"/>
    <property type="match status" value="1"/>
</dbReference>
<dbReference type="EC" id="2.7.4.3" evidence="5 7"/>
<dbReference type="Pfam" id="PF00406">
    <property type="entry name" value="ADK"/>
    <property type="match status" value="1"/>
</dbReference>
<evidence type="ECO:0000256" key="4">
    <source>
        <dbReference type="ARBA" id="ARBA00022777"/>
    </source>
</evidence>
<evidence type="ECO:0000313" key="9">
    <source>
        <dbReference type="Proteomes" id="UP000622580"/>
    </source>
</evidence>
<feature type="region of interest" description="NMP" evidence="5">
    <location>
        <begin position="30"/>
        <end position="59"/>
    </location>
</feature>
<keyword evidence="2 5" id="KW-0545">Nucleotide biosynthesis</keyword>
<dbReference type="GO" id="GO:0044209">
    <property type="term" value="P:AMP salvage"/>
    <property type="evidence" value="ECO:0007669"/>
    <property type="project" value="UniProtKB-UniRule"/>
</dbReference>
<dbReference type="Proteomes" id="UP000622580">
    <property type="component" value="Unassembled WGS sequence"/>
</dbReference>
<comment type="similarity">
    <text evidence="5 6">Belongs to the adenylate kinase family.</text>
</comment>
<name>A0A941D4U1_9CAUL</name>
<feature type="binding site" evidence="5">
    <location>
        <begin position="10"/>
        <end position="15"/>
    </location>
    <ligand>
        <name>ATP</name>
        <dbReference type="ChEBI" id="CHEBI:30616"/>
    </ligand>
</feature>
<organism evidence="8 9">
    <name type="scientific">Phenylobacterium glaciei</name>
    <dbReference type="NCBI Taxonomy" id="2803784"/>
    <lineage>
        <taxon>Bacteria</taxon>
        <taxon>Pseudomonadati</taxon>
        <taxon>Pseudomonadota</taxon>
        <taxon>Alphaproteobacteria</taxon>
        <taxon>Caulobacterales</taxon>
        <taxon>Caulobacteraceae</taxon>
        <taxon>Phenylobacterium</taxon>
    </lineage>
</organism>
<dbReference type="GO" id="GO:0005524">
    <property type="term" value="F:ATP binding"/>
    <property type="evidence" value="ECO:0007669"/>
    <property type="project" value="UniProtKB-UniRule"/>
</dbReference>
<feature type="binding site" evidence="5">
    <location>
        <position position="31"/>
    </location>
    <ligand>
        <name>AMP</name>
        <dbReference type="ChEBI" id="CHEBI:456215"/>
    </ligand>
</feature>
<evidence type="ECO:0000256" key="2">
    <source>
        <dbReference type="ARBA" id="ARBA00022727"/>
    </source>
</evidence>
<evidence type="ECO:0000256" key="7">
    <source>
        <dbReference type="RuleBase" id="RU003331"/>
    </source>
</evidence>
<feature type="binding site" evidence="5">
    <location>
        <position position="144"/>
    </location>
    <ligand>
        <name>AMP</name>
        <dbReference type="ChEBI" id="CHEBI:456215"/>
    </ligand>
</feature>
<dbReference type="SUPFAM" id="SSF52540">
    <property type="entry name" value="P-loop containing nucleoside triphosphate hydrolases"/>
    <property type="match status" value="1"/>
</dbReference>
<dbReference type="InterPro" id="IPR027417">
    <property type="entry name" value="P-loop_NTPase"/>
</dbReference>
<keyword evidence="9" id="KW-1185">Reference proteome</keyword>
<feature type="binding site" evidence="5">
    <location>
        <position position="36"/>
    </location>
    <ligand>
        <name>AMP</name>
        <dbReference type="ChEBI" id="CHEBI:456215"/>
    </ligand>
</feature>
<feature type="binding site" evidence="5">
    <location>
        <position position="133"/>
    </location>
    <ligand>
        <name>AMP</name>
        <dbReference type="ChEBI" id="CHEBI:456215"/>
    </ligand>
</feature>
<dbReference type="NCBIfam" id="NF011105">
    <property type="entry name" value="PRK14532.1"/>
    <property type="match status" value="1"/>
</dbReference>
<sequence>MNLILFGPPAAGKGTQAKRLVDGRNMVQLSTGDMLRAAIASGSELGKTVAGVMERGELVTDEIVIALIEERLPETEAAGGAIFDGFPRTLAQAKALDEMLAKRGKQIDLVIRLKVDDAALTQRIAGRFAESGRPDDNPESFKVRLAAYNDNTAPLLPYYEGQKKLVQVDGMGAIDAVAGAIDKAFDAPR</sequence>
<dbReference type="InterPro" id="IPR033690">
    <property type="entry name" value="Adenylat_kinase_CS"/>
</dbReference>
<dbReference type="NCBIfam" id="NF001381">
    <property type="entry name" value="PRK00279.1-3"/>
    <property type="match status" value="1"/>
</dbReference>
<protein>
    <recommendedName>
        <fullName evidence="5 7">Adenylate kinase</fullName>
        <shortName evidence="5">AK</shortName>
        <ecNumber evidence="5 7">2.7.4.3</ecNumber>
    </recommendedName>
    <alternativeName>
        <fullName evidence="5">ATP-AMP transphosphorylase</fullName>
    </alternativeName>
    <alternativeName>
        <fullName evidence="5">ATP:AMP phosphotransferase</fullName>
    </alternativeName>
    <alternativeName>
        <fullName evidence="5">Adenylate monophosphate kinase</fullName>
    </alternativeName>
</protein>
<comment type="domain">
    <text evidence="5">Consists of three domains, a large central CORE domain and two small peripheral domains, NMPbind and LID, which undergo movements during catalysis. The LID domain closes over the site of phosphoryl transfer upon ATP binding. Assembling and dissambling the active center during each catalytic cycle provides an effective means to prevent ATP hydrolysis.</text>
</comment>
<comment type="caution">
    <text evidence="8">The sequence shown here is derived from an EMBL/GenBank/DDBJ whole genome shotgun (WGS) entry which is preliminary data.</text>
</comment>
<keyword evidence="3 5" id="KW-0547">Nucleotide-binding</keyword>
<evidence type="ECO:0000256" key="6">
    <source>
        <dbReference type="RuleBase" id="RU003330"/>
    </source>
</evidence>
<feature type="binding site" evidence="5">
    <location>
        <position position="127"/>
    </location>
    <ligand>
        <name>ATP</name>
        <dbReference type="ChEBI" id="CHEBI:30616"/>
    </ligand>
</feature>
<dbReference type="EMBL" id="JAGSGD010000001">
    <property type="protein sequence ID" value="MBR7620228.1"/>
    <property type="molecule type" value="Genomic_DNA"/>
</dbReference>
<keyword evidence="5" id="KW-0963">Cytoplasm</keyword>
<reference evidence="8" key="1">
    <citation type="submission" date="2021-04" db="EMBL/GenBank/DDBJ databases">
        <title>Draft genome assembly of strain Phenylobacterium sp. 20VBR1 using MiniION and Illumina platforms.</title>
        <authorList>
            <person name="Thomas F.A."/>
            <person name="Krishnan K.P."/>
            <person name="Sinha R.K."/>
        </authorList>
    </citation>
    <scope>NUCLEOTIDE SEQUENCE</scope>
    <source>
        <strain evidence="8">20VBR1</strain>
    </source>
</reference>
<dbReference type="NCBIfam" id="NF011104">
    <property type="entry name" value="PRK14531.1"/>
    <property type="match status" value="1"/>
</dbReference>
<proteinExistence type="inferred from homology"/>
<gene>
    <name evidence="5" type="primary">adk</name>
    <name evidence="8" type="ORF">JKL49_12595</name>
</gene>
<evidence type="ECO:0000256" key="5">
    <source>
        <dbReference type="HAMAP-Rule" id="MF_00235"/>
    </source>
</evidence>
<evidence type="ECO:0000256" key="1">
    <source>
        <dbReference type="ARBA" id="ARBA00022679"/>
    </source>
</evidence>
<evidence type="ECO:0000313" key="8">
    <source>
        <dbReference type="EMBL" id="MBR7620228.1"/>
    </source>
</evidence>
<comment type="catalytic activity">
    <reaction evidence="5 7">
        <text>AMP + ATP = 2 ADP</text>
        <dbReference type="Rhea" id="RHEA:12973"/>
        <dbReference type="ChEBI" id="CHEBI:30616"/>
        <dbReference type="ChEBI" id="CHEBI:456215"/>
        <dbReference type="ChEBI" id="CHEBI:456216"/>
        <dbReference type="EC" id="2.7.4.3"/>
    </reaction>
</comment>
<accession>A0A941D4U1</accession>
<feature type="binding site" evidence="5">
    <location>
        <begin position="57"/>
        <end position="59"/>
    </location>
    <ligand>
        <name>AMP</name>
        <dbReference type="ChEBI" id="CHEBI:456215"/>
    </ligand>
</feature>
<keyword evidence="4 5" id="KW-0418">Kinase</keyword>
<dbReference type="CDD" id="cd01428">
    <property type="entry name" value="ADK"/>
    <property type="match status" value="1"/>
</dbReference>
<dbReference type="NCBIfam" id="NF011100">
    <property type="entry name" value="PRK14527.1"/>
    <property type="match status" value="1"/>
</dbReference>
<evidence type="ECO:0000256" key="3">
    <source>
        <dbReference type="ARBA" id="ARBA00022741"/>
    </source>
</evidence>
<dbReference type="RefSeq" id="WP_215340949.1">
    <property type="nucleotide sequence ID" value="NZ_JAGSGD010000001.1"/>
</dbReference>
<dbReference type="InterPro" id="IPR000850">
    <property type="entry name" value="Adenylat/UMP-CMP_kin"/>
</dbReference>
<feature type="binding site" evidence="5">
    <location>
        <position position="92"/>
    </location>
    <ligand>
        <name>AMP</name>
        <dbReference type="ChEBI" id="CHEBI:456215"/>
    </ligand>
</feature>
<comment type="subunit">
    <text evidence="5 7">Monomer.</text>
</comment>
<comment type="function">
    <text evidence="5">Catalyzes the reversible transfer of the terminal phosphate group between ATP and AMP. Plays an important role in cellular energy homeostasis and in adenine nucleotide metabolism.</text>
</comment>
<keyword evidence="1 5" id="KW-0808">Transferase</keyword>
<dbReference type="PROSITE" id="PS00113">
    <property type="entry name" value="ADENYLATE_KINASE"/>
    <property type="match status" value="1"/>
</dbReference>